<name>A0A9W9ZW79_9CNID</name>
<accession>A0A9W9ZW79</accession>
<protein>
    <submittedName>
        <fullName evidence="1">Uncharacterized protein</fullName>
    </submittedName>
</protein>
<comment type="caution">
    <text evidence="1">The sequence shown here is derived from an EMBL/GenBank/DDBJ whole genome shotgun (WGS) entry which is preliminary data.</text>
</comment>
<dbReference type="OrthoDB" id="428159at2759"/>
<dbReference type="AlphaFoldDB" id="A0A9W9ZW79"/>
<dbReference type="Proteomes" id="UP001163046">
    <property type="component" value="Unassembled WGS sequence"/>
</dbReference>
<gene>
    <name evidence="1" type="ORF">OS493_034406</name>
</gene>
<evidence type="ECO:0000313" key="1">
    <source>
        <dbReference type="EMBL" id="KAJ7389013.1"/>
    </source>
</evidence>
<organism evidence="1 2">
    <name type="scientific">Desmophyllum pertusum</name>
    <dbReference type="NCBI Taxonomy" id="174260"/>
    <lineage>
        <taxon>Eukaryota</taxon>
        <taxon>Metazoa</taxon>
        <taxon>Cnidaria</taxon>
        <taxon>Anthozoa</taxon>
        <taxon>Hexacorallia</taxon>
        <taxon>Scleractinia</taxon>
        <taxon>Caryophylliina</taxon>
        <taxon>Caryophylliidae</taxon>
        <taxon>Desmophyllum</taxon>
    </lineage>
</organism>
<proteinExistence type="predicted"/>
<evidence type="ECO:0000313" key="2">
    <source>
        <dbReference type="Proteomes" id="UP001163046"/>
    </source>
</evidence>
<dbReference type="EMBL" id="MU825444">
    <property type="protein sequence ID" value="KAJ7389013.1"/>
    <property type="molecule type" value="Genomic_DNA"/>
</dbReference>
<sequence>MNIAAIVIDTNPDPKDVVVGTQVVGQRPNESSHVEGKIIEINDEDGKMAYRIDFWDGVGNWNTLEQIRVLTTTKPGGLSIVDANDSAAVVPDVVPDPASLTVDTWVFNINNIRILMTRKPKVPEGVLDVGTVVWAHTSKIRYYKGFVSYKGTKLHVDLYDGDKFLYEMKDASHRVIPDVPPKAADIKPGTRVIANYKNRPRYFSSTVMEIDASDPSEPKYHLKFDDGDEILDSL</sequence>
<keyword evidence="2" id="KW-1185">Reference proteome</keyword>
<dbReference type="Gene3D" id="2.30.30.140">
    <property type="match status" value="1"/>
</dbReference>
<reference evidence="1" key="1">
    <citation type="submission" date="2023-01" db="EMBL/GenBank/DDBJ databases">
        <title>Genome assembly of the deep-sea coral Lophelia pertusa.</title>
        <authorList>
            <person name="Herrera S."/>
            <person name="Cordes E."/>
        </authorList>
    </citation>
    <scope>NUCLEOTIDE SEQUENCE</scope>
    <source>
        <strain evidence="1">USNM1676648</strain>
        <tissue evidence="1">Polyp</tissue>
    </source>
</reference>